<evidence type="ECO:0000313" key="2">
    <source>
        <dbReference type="Proteomes" id="UP001597521"/>
    </source>
</evidence>
<name>A0ABW5QNG7_9HYPH</name>
<dbReference type="EMBL" id="JBHUNP010000001">
    <property type="protein sequence ID" value="MFD2649188.1"/>
    <property type="molecule type" value="Genomic_DNA"/>
</dbReference>
<accession>A0ABW5QNG7</accession>
<proteinExistence type="predicted"/>
<sequence length="141" mass="15146">MLVLVIDVVEKLPDLMMKAILIGGIITGDFNQEVRKNGCTANVPTLGVGALGPALLAFDLNGAERFGDTKHGVSDPGVTGSGLLLELSRREDPLVAVGQCPEARQHQEISQGDIGLERWSTGHGRTPRLKRIVALPVFRNR</sequence>
<gene>
    <name evidence="1" type="ORF">ACFSX5_15470</name>
</gene>
<evidence type="ECO:0000313" key="1">
    <source>
        <dbReference type="EMBL" id="MFD2649188.1"/>
    </source>
</evidence>
<protein>
    <submittedName>
        <fullName evidence="1">Uncharacterized protein</fullName>
    </submittedName>
</protein>
<dbReference type="RefSeq" id="WP_386834632.1">
    <property type="nucleotide sequence ID" value="NZ_JBHUNP010000001.1"/>
</dbReference>
<dbReference type="Proteomes" id="UP001597521">
    <property type="component" value="Unassembled WGS sequence"/>
</dbReference>
<reference evidence="2" key="1">
    <citation type="journal article" date="2019" name="Int. J. Syst. Evol. Microbiol.">
        <title>The Global Catalogue of Microorganisms (GCM) 10K type strain sequencing project: providing services to taxonomists for standard genome sequencing and annotation.</title>
        <authorList>
            <consortium name="The Broad Institute Genomics Platform"/>
            <consortium name="The Broad Institute Genome Sequencing Center for Infectious Disease"/>
            <person name="Wu L."/>
            <person name="Ma J."/>
        </authorList>
    </citation>
    <scope>NUCLEOTIDE SEQUENCE [LARGE SCALE GENOMIC DNA]</scope>
    <source>
        <strain evidence="2">CCM 7427</strain>
    </source>
</reference>
<comment type="caution">
    <text evidence="1">The sequence shown here is derived from an EMBL/GenBank/DDBJ whole genome shotgun (WGS) entry which is preliminary data.</text>
</comment>
<keyword evidence="2" id="KW-1185">Reference proteome</keyword>
<organism evidence="1 2">
    <name type="scientific">Devosia albogilva</name>
    <dbReference type="NCBI Taxonomy" id="429726"/>
    <lineage>
        <taxon>Bacteria</taxon>
        <taxon>Pseudomonadati</taxon>
        <taxon>Pseudomonadota</taxon>
        <taxon>Alphaproteobacteria</taxon>
        <taxon>Hyphomicrobiales</taxon>
        <taxon>Devosiaceae</taxon>
        <taxon>Devosia</taxon>
    </lineage>
</organism>